<dbReference type="Proteomes" id="UP000509383">
    <property type="component" value="Chromosome"/>
</dbReference>
<name>A0A6J4E2K4_9PSED</name>
<keyword evidence="5" id="KW-1185">Reference proteome</keyword>
<feature type="signal peptide" evidence="1">
    <location>
        <begin position="1"/>
        <end position="29"/>
    </location>
</feature>
<organism evidence="2 4">
    <name type="scientific">Pseudomonas tohonis</name>
    <dbReference type="NCBI Taxonomy" id="2725477"/>
    <lineage>
        <taxon>Bacteria</taxon>
        <taxon>Pseudomonadati</taxon>
        <taxon>Pseudomonadota</taxon>
        <taxon>Gammaproteobacteria</taxon>
        <taxon>Pseudomonadales</taxon>
        <taxon>Pseudomonadaceae</taxon>
        <taxon>Pseudomonas</taxon>
    </lineage>
</organism>
<evidence type="ECO:0000313" key="5">
    <source>
        <dbReference type="Proteomes" id="UP001054892"/>
    </source>
</evidence>
<dbReference type="AlphaFoldDB" id="A0A6J4E2K4"/>
<evidence type="ECO:0000313" key="4">
    <source>
        <dbReference type="Proteomes" id="UP000509383"/>
    </source>
</evidence>
<dbReference type="PROSITE" id="PS51318">
    <property type="entry name" value="TAT"/>
    <property type="match status" value="1"/>
</dbReference>
<evidence type="ECO:0000256" key="1">
    <source>
        <dbReference type="SAM" id="SignalP"/>
    </source>
</evidence>
<keyword evidence="1" id="KW-0732">Signal</keyword>
<dbReference type="Proteomes" id="UP001054892">
    <property type="component" value="Unassembled WGS sequence"/>
</dbReference>
<dbReference type="EMBL" id="AP023189">
    <property type="protein sequence ID" value="BCG23890.1"/>
    <property type="molecule type" value="Genomic_DNA"/>
</dbReference>
<sequence length="131" mass="13274">MGNRVGFVRRAAMAAAGALLFSSGGVAQAGDVGFGIGVSYVFGGGVAAGIKAFGDDEDAIAVGSVGLDYLFASSAFRPNIGMTYQGEGYFSGGDVGYNLITERVDFAAGAGWADEDDAHALFASEEPVFLP</sequence>
<proteinExistence type="predicted"/>
<dbReference type="InterPro" id="IPR006311">
    <property type="entry name" value="TAT_signal"/>
</dbReference>
<protein>
    <recommendedName>
        <fullName evidence="6">Outer membrane protein beta-barrel domain-containing protein</fullName>
    </recommendedName>
</protein>
<evidence type="ECO:0000313" key="2">
    <source>
        <dbReference type="EMBL" id="BCG23890.1"/>
    </source>
</evidence>
<evidence type="ECO:0000313" key="3">
    <source>
        <dbReference type="EMBL" id="GJN55813.1"/>
    </source>
</evidence>
<dbReference type="RefSeq" id="WP_173178429.1">
    <property type="nucleotide sequence ID" value="NZ_AP023189.1"/>
</dbReference>
<accession>A0A6J4E2K4</accession>
<dbReference type="EMBL" id="BQKM01000021">
    <property type="protein sequence ID" value="GJN55813.1"/>
    <property type="molecule type" value="Genomic_DNA"/>
</dbReference>
<dbReference type="KEGG" id="ptw:TUM18999_20810"/>
<evidence type="ECO:0008006" key="6">
    <source>
        <dbReference type="Google" id="ProtNLM"/>
    </source>
</evidence>
<gene>
    <name evidence="2" type="ORF">TUM18999_20810</name>
    <name evidence="3" type="ORF">TUM20286_55650</name>
</gene>
<reference evidence="2 4" key="1">
    <citation type="submission" date="2020-05" db="EMBL/GenBank/DDBJ databases">
        <title>Characterization of novel class B3 metallo-beta-lactamase from novel Pseudomonas species.</title>
        <authorList>
            <person name="Yamada K."/>
            <person name="Aoki K."/>
            <person name="Ishii Y."/>
        </authorList>
    </citation>
    <scope>NUCLEOTIDE SEQUENCE [LARGE SCALE GENOMIC DNA]</scope>
    <source>
        <strain evidence="2 4">TUM18999</strain>
        <strain evidence="3 5">TUM20286</strain>
    </source>
</reference>
<feature type="chain" id="PRO_5026652306" description="Outer membrane protein beta-barrel domain-containing protein" evidence="1">
    <location>
        <begin position="30"/>
        <end position="131"/>
    </location>
</feature>